<comment type="caution">
    <text evidence="6">The sequence shown here is derived from an EMBL/GenBank/DDBJ whole genome shotgun (WGS) entry which is preliminary data.</text>
</comment>
<dbReference type="SUPFAM" id="SSF46785">
    <property type="entry name" value="Winged helix' DNA-binding domain"/>
    <property type="match status" value="1"/>
</dbReference>
<name>A0A921FP60_9MICC</name>
<feature type="domain" description="HTH lysR-type" evidence="5">
    <location>
        <begin position="13"/>
        <end position="69"/>
    </location>
</feature>
<protein>
    <submittedName>
        <fullName evidence="6">LysR family transcriptional regulator</fullName>
    </submittedName>
</protein>
<keyword evidence="2" id="KW-0805">Transcription regulation</keyword>
<dbReference type="PANTHER" id="PTHR30126">
    <property type="entry name" value="HTH-TYPE TRANSCRIPTIONAL REGULATOR"/>
    <property type="match status" value="1"/>
</dbReference>
<comment type="similarity">
    <text evidence="1">Belongs to the LysR transcriptional regulatory family.</text>
</comment>
<dbReference type="InterPro" id="IPR036388">
    <property type="entry name" value="WH-like_DNA-bd_sf"/>
</dbReference>
<evidence type="ECO:0000259" key="5">
    <source>
        <dbReference type="PROSITE" id="PS50931"/>
    </source>
</evidence>
<evidence type="ECO:0000256" key="4">
    <source>
        <dbReference type="ARBA" id="ARBA00023163"/>
    </source>
</evidence>
<sequence>MTGRMHSIDHWSNISLLRIICGIADHKSLSAAAKEAGVAQSNASRAVRVLERRLGYALLHRSYRGSQLTQEGKLIAEWAREALEAIDRLAIGAEALARSESEVLTIGASMTIAEHLLPSWLKTFRARYPEAKTELRIMNSADVISNIENDSIALGFVETPEVPQTLQSQPIWTDELITVVGTGHPWANSATVVSPDLLANTPLIEREPGSGTRAFLDFLVGTHRQPPLLELNSNSAICQAVIEGIGPAVLSRLAVESDIRAGKLIGVPSGKKKLERQLTAVWKTPSSLTHFAQRFITIARTGTEQPGAQNTR</sequence>
<dbReference type="Pfam" id="PF03466">
    <property type="entry name" value="LysR_substrate"/>
    <property type="match status" value="1"/>
</dbReference>
<dbReference type="InterPro" id="IPR000847">
    <property type="entry name" value="LysR_HTH_N"/>
</dbReference>
<organism evidence="6 7">
    <name type="scientific">Enteractinococcus helveticum</name>
    <dbReference type="NCBI Taxonomy" id="1837282"/>
    <lineage>
        <taxon>Bacteria</taxon>
        <taxon>Bacillati</taxon>
        <taxon>Actinomycetota</taxon>
        <taxon>Actinomycetes</taxon>
        <taxon>Micrococcales</taxon>
        <taxon>Micrococcaceae</taxon>
    </lineage>
</organism>
<dbReference type="AlphaFoldDB" id="A0A921FP60"/>
<keyword evidence="3" id="KW-0238">DNA-binding</keyword>
<dbReference type="GO" id="GO:0003700">
    <property type="term" value="F:DNA-binding transcription factor activity"/>
    <property type="evidence" value="ECO:0007669"/>
    <property type="project" value="InterPro"/>
</dbReference>
<dbReference type="GO" id="GO:0000976">
    <property type="term" value="F:transcription cis-regulatory region binding"/>
    <property type="evidence" value="ECO:0007669"/>
    <property type="project" value="TreeGrafter"/>
</dbReference>
<evidence type="ECO:0000313" key="7">
    <source>
        <dbReference type="Proteomes" id="UP000703315"/>
    </source>
</evidence>
<evidence type="ECO:0000313" key="6">
    <source>
        <dbReference type="EMBL" id="HJF15151.1"/>
    </source>
</evidence>
<reference evidence="6" key="1">
    <citation type="journal article" date="2021" name="PeerJ">
        <title>Extensive microbial diversity within the chicken gut microbiome revealed by metagenomics and culture.</title>
        <authorList>
            <person name="Gilroy R."/>
            <person name="Ravi A."/>
            <person name="Getino M."/>
            <person name="Pursley I."/>
            <person name="Horton D.L."/>
            <person name="Alikhan N.F."/>
            <person name="Baker D."/>
            <person name="Gharbi K."/>
            <person name="Hall N."/>
            <person name="Watson M."/>
            <person name="Adriaenssens E.M."/>
            <person name="Foster-Nyarko E."/>
            <person name="Jarju S."/>
            <person name="Secka A."/>
            <person name="Antonio M."/>
            <person name="Oren A."/>
            <person name="Chaudhuri R.R."/>
            <person name="La Ragione R."/>
            <person name="Hildebrand F."/>
            <person name="Pallen M.J."/>
        </authorList>
    </citation>
    <scope>NUCLEOTIDE SEQUENCE</scope>
    <source>
        <strain evidence="6">ChiHjej13B12-14962</strain>
    </source>
</reference>
<accession>A0A921FP60</accession>
<reference evidence="6" key="2">
    <citation type="submission" date="2021-09" db="EMBL/GenBank/DDBJ databases">
        <authorList>
            <person name="Gilroy R."/>
        </authorList>
    </citation>
    <scope>NUCLEOTIDE SEQUENCE</scope>
    <source>
        <strain evidence="6">ChiHjej13B12-14962</strain>
    </source>
</reference>
<dbReference type="Gene3D" id="3.40.190.290">
    <property type="match status" value="1"/>
</dbReference>
<dbReference type="InterPro" id="IPR036390">
    <property type="entry name" value="WH_DNA-bd_sf"/>
</dbReference>
<evidence type="ECO:0000256" key="3">
    <source>
        <dbReference type="ARBA" id="ARBA00023125"/>
    </source>
</evidence>
<dbReference type="EMBL" id="DYXC01000115">
    <property type="protein sequence ID" value="HJF15151.1"/>
    <property type="molecule type" value="Genomic_DNA"/>
</dbReference>
<dbReference type="Gene3D" id="1.10.10.10">
    <property type="entry name" value="Winged helix-like DNA-binding domain superfamily/Winged helix DNA-binding domain"/>
    <property type="match status" value="1"/>
</dbReference>
<evidence type="ECO:0000256" key="1">
    <source>
        <dbReference type="ARBA" id="ARBA00009437"/>
    </source>
</evidence>
<dbReference type="Pfam" id="PF00126">
    <property type="entry name" value="HTH_1"/>
    <property type="match status" value="1"/>
</dbReference>
<dbReference type="PROSITE" id="PS50931">
    <property type="entry name" value="HTH_LYSR"/>
    <property type="match status" value="1"/>
</dbReference>
<dbReference type="RefSeq" id="WP_303906741.1">
    <property type="nucleotide sequence ID" value="NZ_DYXC01000115.1"/>
</dbReference>
<dbReference type="SUPFAM" id="SSF53850">
    <property type="entry name" value="Periplasmic binding protein-like II"/>
    <property type="match status" value="1"/>
</dbReference>
<dbReference type="PANTHER" id="PTHR30126:SF39">
    <property type="entry name" value="HTH-TYPE TRANSCRIPTIONAL REGULATOR CYSL"/>
    <property type="match status" value="1"/>
</dbReference>
<proteinExistence type="inferred from homology"/>
<dbReference type="InterPro" id="IPR005119">
    <property type="entry name" value="LysR_subst-bd"/>
</dbReference>
<evidence type="ECO:0000256" key="2">
    <source>
        <dbReference type="ARBA" id="ARBA00023015"/>
    </source>
</evidence>
<keyword evidence="4" id="KW-0804">Transcription</keyword>
<gene>
    <name evidence="6" type="ORF">K8V32_10175</name>
</gene>
<dbReference type="Proteomes" id="UP000703315">
    <property type="component" value="Unassembled WGS sequence"/>
</dbReference>